<dbReference type="Proteomes" id="UP000653056">
    <property type="component" value="Unassembled WGS sequence"/>
</dbReference>
<comment type="caution">
    <text evidence="3">The sequence shown here is derived from an EMBL/GenBank/DDBJ whole genome shotgun (WGS) entry which is preliminary data.</text>
</comment>
<keyword evidence="1" id="KW-0472">Membrane</keyword>
<dbReference type="EMBL" id="BMXS01000005">
    <property type="protein sequence ID" value="GGX88753.1"/>
    <property type="molecule type" value="Genomic_DNA"/>
</dbReference>
<evidence type="ECO:0000259" key="2">
    <source>
        <dbReference type="Pfam" id="PF05232"/>
    </source>
</evidence>
<feature type="transmembrane region" description="Helical" evidence="1">
    <location>
        <begin position="12"/>
        <end position="31"/>
    </location>
</feature>
<reference evidence="4" key="1">
    <citation type="journal article" date="2019" name="Int. J. Syst. Evol. Microbiol.">
        <title>The Global Catalogue of Microorganisms (GCM) 10K type strain sequencing project: providing services to taxonomists for standard genome sequencing and annotation.</title>
        <authorList>
            <consortium name="The Broad Institute Genomics Platform"/>
            <consortium name="The Broad Institute Genome Sequencing Center for Infectious Disease"/>
            <person name="Wu L."/>
            <person name="Ma J."/>
        </authorList>
    </citation>
    <scope>NUCLEOTIDE SEQUENCE [LARGE SCALE GENOMIC DNA]</scope>
    <source>
        <strain evidence="4">KCTC 22228</strain>
    </source>
</reference>
<dbReference type="Pfam" id="PF05232">
    <property type="entry name" value="BTP"/>
    <property type="match status" value="2"/>
</dbReference>
<evidence type="ECO:0000256" key="1">
    <source>
        <dbReference type="SAM" id="Phobius"/>
    </source>
</evidence>
<gene>
    <name evidence="3" type="ORF">GCM10007160_15300</name>
</gene>
<keyword evidence="1" id="KW-1133">Transmembrane helix</keyword>
<feature type="transmembrane region" description="Helical" evidence="1">
    <location>
        <begin position="37"/>
        <end position="56"/>
    </location>
</feature>
<dbReference type="RefSeq" id="WP_189467820.1">
    <property type="nucleotide sequence ID" value="NZ_BMXS01000005.1"/>
</dbReference>
<dbReference type="NCBIfam" id="NF033664">
    <property type="entry name" value="PACE_transport"/>
    <property type="match status" value="1"/>
</dbReference>
<proteinExistence type="predicted"/>
<feature type="transmembrane region" description="Helical" evidence="1">
    <location>
        <begin position="77"/>
        <end position="97"/>
    </location>
</feature>
<feature type="domain" description="Chlorhexidine efflux transporter" evidence="2">
    <location>
        <begin position="2"/>
        <end position="64"/>
    </location>
</feature>
<keyword evidence="1" id="KW-0812">Transmembrane</keyword>
<organism evidence="3 4">
    <name type="scientific">Litchfieldella qijiaojingensis</name>
    <dbReference type="NCBI Taxonomy" id="980347"/>
    <lineage>
        <taxon>Bacteria</taxon>
        <taxon>Pseudomonadati</taxon>
        <taxon>Pseudomonadota</taxon>
        <taxon>Gammaproteobacteria</taxon>
        <taxon>Oceanospirillales</taxon>
        <taxon>Halomonadaceae</taxon>
        <taxon>Litchfieldella</taxon>
    </lineage>
</organism>
<feature type="domain" description="Chlorhexidine efflux transporter" evidence="2">
    <location>
        <begin position="68"/>
        <end position="130"/>
    </location>
</feature>
<evidence type="ECO:0000313" key="4">
    <source>
        <dbReference type="Proteomes" id="UP000653056"/>
    </source>
</evidence>
<protein>
    <submittedName>
        <fullName evidence="3">Membrane protein</fullName>
    </submittedName>
</protein>
<sequence length="139" mass="15728">MRSWKERLTHTVLFELGGLVMVTPLASKITGHGIGEIGALAVGLATTAMLWNLIWNRFFDHWVPTRKRTLVQRLTQAFGFEAGLVILTLPAVAWWLGIGLLEAFWLDVGFMLFFLLYALAYNTAFDHVMRHRLAQAGKQ</sequence>
<dbReference type="InterPro" id="IPR058208">
    <property type="entry name" value="PACE"/>
</dbReference>
<keyword evidence="4" id="KW-1185">Reference proteome</keyword>
<accession>A0ABQ2YNR0</accession>
<feature type="transmembrane region" description="Helical" evidence="1">
    <location>
        <begin position="103"/>
        <end position="122"/>
    </location>
</feature>
<dbReference type="InterPro" id="IPR007896">
    <property type="entry name" value="BTP_bacteria"/>
</dbReference>
<evidence type="ECO:0000313" key="3">
    <source>
        <dbReference type="EMBL" id="GGX88753.1"/>
    </source>
</evidence>
<name>A0ABQ2YNR0_9GAMM</name>